<dbReference type="RefSeq" id="WP_310308455.1">
    <property type="nucleotide sequence ID" value="NZ_BAAAXB010000001.1"/>
</dbReference>
<evidence type="ECO:0000313" key="3">
    <source>
        <dbReference type="Proteomes" id="UP001268819"/>
    </source>
</evidence>
<evidence type="ECO:0000256" key="1">
    <source>
        <dbReference type="SAM" id="MobiDB-lite"/>
    </source>
</evidence>
<proteinExistence type="predicted"/>
<feature type="compositionally biased region" description="Basic and acidic residues" evidence="1">
    <location>
        <begin position="31"/>
        <end position="50"/>
    </location>
</feature>
<organism evidence="2 3">
    <name type="scientific">Saccharothrix longispora</name>
    <dbReference type="NCBI Taxonomy" id="33920"/>
    <lineage>
        <taxon>Bacteria</taxon>
        <taxon>Bacillati</taxon>
        <taxon>Actinomycetota</taxon>
        <taxon>Actinomycetes</taxon>
        <taxon>Pseudonocardiales</taxon>
        <taxon>Pseudonocardiaceae</taxon>
        <taxon>Saccharothrix</taxon>
    </lineage>
</organism>
<name>A0ABU1PXN0_9PSEU</name>
<sequence>MPVSTPASRRSEEGRRPVPHDLVEAIGTVDEAERTTDLRATDDRRLRTRP</sequence>
<gene>
    <name evidence="2" type="ORF">J2S66_003779</name>
</gene>
<dbReference type="Proteomes" id="UP001268819">
    <property type="component" value="Unassembled WGS sequence"/>
</dbReference>
<comment type="caution">
    <text evidence="2">The sequence shown here is derived from an EMBL/GenBank/DDBJ whole genome shotgun (WGS) entry which is preliminary data.</text>
</comment>
<dbReference type="EMBL" id="JAVDSG010000001">
    <property type="protein sequence ID" value="MDR6595395.1"/>
    <property type="molecule type" value="Genomic_DNA"/>
</dbReference>
<keyword evidence="3" id="KW-1185">Reference proteome</keyword>
<reference evidence="2 3" key="1">
    <citation type="submission" date="2023-07" db="EMBL/GenBank/DDBJ databases">
        <title>Sequencing the genomes of 1000 actinobacteria strains.</title>
        <authorList>
            <person name="Klenk H.-P."/>
        </authorList>
    </citation>
    <scope>NUCLEOTIDE SEQUENCE [LARGE SCALE GENOMIC DNA]</scope>
    <source>
        <strain evidence="2 3">DSM 43749</strain>
    </source>
</reference>
<accession>A0ABU1PXN0</accession>
<feature type="compositionally biased region" description="Basic and acidic residues" evidence="1">
    <location>
        <begin position="9"/>
        <end position="23"/>
    </location>
</feature>
<protein>
    <recommendedName>
        <fullName evidence="4">FXSXX-COOH protein</fullName>
    </recommendedName>
</protein>
<evidence type="ECO:0000313" key="2">
    <source>
        <dbReference type="EMBL" id="MDR6595395.1"/>
    </source>
</evidence>
<feature type="region of interest" description="Disordered" evidence="1">
    <location>
        <begin position="1"/>
        <end position="50"/>
    </location>
</feature>
<evidence type="ECO:0008006" key="4">
    <source>
        <dbReference type="Google" id="ProtNLM"/>
    </source>
</evidence>